<evidence type="ECO:0000256" key="1">
    <source>
        <dbReference type="ARBA" id="ARBA00004496"/>
    </source>
</evidence>
<keyword evidence="4" id="KW-0963">Cytoplasm</keyword>
<protein>
    <recommendedName>
        <fullName evidence="3">Regulatory protein RecX</fullName>
    </recommendedName>
</protein>
<dbReference type="InterPro" id="IPR003783">
    <property type="entry name" value="Regulatory_RecX"/>
</dbReference>
<proteinExistence type="inferred from homology"/>
<name>A0A2H9TAL0_9ZZZZ</name>
<dbReference type="GO" id="GO:0005737">
    <property type="term" value="C:cytoplasm"/>
    <property type="evidence" value="ECO:0007669"/>
    <property type="project" value="UniProtKB-SubCell"/>
</dbReference>
<evidence type="ECO:0000259" key="6">
    <source>
        <dbReference type="Pfam" id="PF21981"/>
    </source>
</evidence>
<comment type="similarity">
    <text evidence="2">Belongs to the RecX family.</text>
</comment>
<dbReference type="PANTHER" id="PTHR33602:SF1">
    <property type="entry name" value="REGULATORY PROTEIN RECX FAMILY PROTEIN"/>
    <property type="match status" value="1"/>
</dbReference>
<dbReference type="HAMAP" id="MF_01114">
    <property type="entry name" value="RecX"/>
    <property type="match status" value="1"/>
</dbReference>
<gene>
    <name evidence="7" type="primary">recX</name>
    <name evidence="7" type="ORF">CI610_00757</name>
</gene>
<dbReference type="InterPro" id="IPR053924">
    <property type="entry name" value="RecX_HTH_2nd"/>
</dbReference>
<evidence type="ECO:0000256" key="4">
    <source>
        <dbReference type="ARBA" id="ARBA00022490"/>
    </source>
</evidence>
<feature type="domain" description="RecX third three-helical" evidence="6">
    <location>
        <begin position="103"/>
        <end position="148"/>
    </location>
</feature>
<sequence>MSDKMETAEYPEVRRSAMNYLAAREHAFAELKTKLIRRYPSSLVETVLTDLQQESLLSDERYAEMLVRSRMQRGYGPVRLKMELAQKGIRDVLAETALSSVDDWYEQAVRVREKKFGTSFPVDQKEKARQYRFMAQRGFTSDQISYAMSHCVE</sequence>
<comment type="caution">
    <text evidence="7">The sequence shown here is derived from an EMBL/GenBank/DDBJ whole genome shotgun (WGS) entry which is preliminary data.</text>
</comment>
<evidence type="ECO:0000313" key="7">
    <source>
        <dbReference type="EMBL" id="PJE80280.1"/>
    </source>
</evidence>
<accession>A0A2H9TAL0</accession>
<dbReference type="InterPro" id="IPR053925">
    <property type="entry name" value="RecX_HTH_3rd"/>
</dbReference>
<dbReference type="EMBL" id="NSIT01000024">
    <property type="protein sequence ID" value="PJE80280.1"/>
    <property type="molecule type" value="Genomic_DNA"/>
</dbReference>
<dbReference type="PANTHER" id="PTHR33602">
    <property type="entry name" value="REGULATORY PROTEIN RECX FAMILY PROTEIN"/>
    <property type="match status" value="1"/>
</dbReference>
<dbReference type="Gene3D" id="1.10.10.10">
    <property type="entry name" value="Winged helix-like DNA-binding domain superfamily/Winged helix DNA-binding domain"/>
    <property type="match status" value="3"/>
</dbReference>
<comment type="subcellular location">
    <subcellularLocation>
        <location evidence="1">Cytoplasm</location>
    </subcellularLocation>
</comment>
<dbReference type="Pfam" id="PF02631">
    <property type="entry name" value="RecX_HTH2"/>
    <property type="match status" value="1"/>
</dbReference>
<dbReference type="InterPro" id="IPR036388">
    <property type="entry name" value="WH-like_DNA-bd_sf"/>
</dbReference>
<evidence type="ECO:0000256" key="2">
    <source>
        <dbReference type="ARBA" id="ARBA00009695"/>
    </source>
</evidence>
<feature type="domain" description="RecX second three-helical" evidence="5">
    <location>
        <begin position="58"/>
        <end position="98"/>
    </location>
</feature>
<dbReference type="Pfam" id="PF21981">
    <property type="entry name" value="RecX_HTH3"/>
    <property type="match status" value="1"/>
</dbReference>
<organism evidence="7">
    <name type="scientific">invertebrate metagenome</name>
    <dbReference type="NCBI Taxonomy" id="1711999"/>
    <lineage>
        <taxon>unclassified sequences</taxon>
        <taxon>metagenomes</taxon>
        <taxon>organismal metagenomes</taxon>
    </lineage>
</organism>
<dbReference type="GO" id="GO:0006282">
    <property type="term" value="P:regulation of DNA repair"/>
    <property type="evidence" value="ECO:0007669"/>
    <property type="project" value="InterPro"/>
</dbReference>
<evidence type="ECO:0000259" key="5">
    <source>
        <dbReference type="Pfam" id="PF02631"/>
    </source>
</evidence>
<evidence type="ECO:0000256" key="3">
    <source>
        <dbReference type="ARBA" id="ARBA00018111"/>
    </source>
</evidence>
<reference evidence="7" key="1">
    <citation type="journal article" date="2017" name="Appl. Environ. Microbiol.">
        <title>Molecular characterization of an Endozoicomonas-like organism causing infection in king scallop Pecten maximus L.</title>
        <authorList>
            <person name="Cano I."/>
            <person name="van Aerle R."/>
            <person name="Ross S."/>
            <person name="Verner-Jeffreys D.W."/>
            <person name="Paley R.K."/>
            <person name="Rimmer G."/>
            <person name="Ryder D."/>
            <person name="Hooper P."/>
            <person name="Stone D."/>
            <person name="Feist S.W."/>
        </authorList>
    </citation>
    <scope>NUCLEOTIDE SEQUENCE</scope>
</reference>
<dbReference type="AlphaFoldDB" id="A0A2H9TAL0"/>